<feature type="region of interest" description="Disordered" evidence="8">
    <location>
        <begin position="1929"/>
        <end position="1968"/>
    </location>
</feature>
<name>A0A6A4LYJ4_9ERIC</name>
<reference evidence="12 13" key="1">
    <citation type="journal article" date="2019" name="Genome Biol. Evol.">
        <title>The Rhododendron genome and chromosomal organization provide insight into shared whole-genome duplications across the heath family (Ericaceae).</title>
        <authorList>
            <person name="Soza V.L."/>
            <person name="Lindsley D."/>
            <person name="Waalkes A."/>
            <person name="Ramage E."/>
            <person name="Patwardhan R.P."/>
            <person name="Burton J.N."/>
            <person name="Adey A."/>
            <person name="Kumar A."/>
            <person name="Qiu R."/>
            <person name="Shendure J."/>
            <person name="Hall B."/>
        </authorList>
    </citation>
    <scope>NUCLEOTIDE SEQUENCE [LARGE SCALE GENOMIC DNA]</scope>
    <source>
        <strain evidence="12">RSF 1966-606</strain>
    </source>
</reference>
<dbReference type="GO" id="GO:0005524">
    <property type="term" value="F:ATP binding"/>
    <property type="evidence" value="ECO:0007669"/>
    <property type="project" value="UniProtKB-KW"/>
</dbReference>
<feature type="compositionally biased region" description="Polar residues" evidence="8">
    <location>
        <begin position="202"/>
        <end position="215"/>
    </location>
</feature>
<dbReference type="Pfam" id="PF00176">
    <property type="entry name" value="SNF2-rel_dom"/>
    <property type="match status" value="1"/>
</dbReference>
<evidence type="ECO:0000259" key="9">
    <source>
        <dbReference type="PROSITE" id="PS51192"/>
    </source>
</evidence>
<dbReference type="InterPro" id="IPR001650">
    <property type="entry name" value="Helicase_C-like"/>
</dbReference>
<dbReference type="InterPro" id="IPR049730">
    <property type="entry name" value="SNF2/RAD54-like_C"/>
</dbReference>
<feature type="region of interest" description="Disordered" evidence="8">
    <location>
        <begin position="3346"/>
        <end position="3615"/>
    </location>
</feature>
<dbReference type="FunFam" id="3.40.50.10810:FF:000016">
    <property type="entry name" value="Chromatin structure-remodeling complex protein SYD"/>
    <property type="match status" value="1"/>
</dbReference>
<keyword evidence="5" id="KW-0067">ATP-binding</keyword>
<keyword evidence="13" id="KW-1185">Reference proteome</keyword>
<feature type="domain" description="Helicase ATP-binding" evidence="9">
    <location>
        <begin position="1045"/>
        <end position="1212"/>
    </location>
</feature>
<dbReference type="PANTHER" id="PTHR10799">
    <property type="entry name" value="SNF2/RAD54 HELICASE FAMILY"/>
    <property type="match status" value="1"/>
</dbReference>
<dbReference type="SMART" id="SM00487">
    <property type="entry name" value="DEXDc"/>
    <property type="match status" value="1"/>
</dbReference>
<feature type="compositionally biased region" description="Polar residues" evidence="8">
    <location>
        <begin position="159"/>
        <end position="171"/>
    </location>
</feature>
<dbReference type="OrthoDB" id="5857104at2759"/>
<keyword evidence="3" id="KW-0378">Hydrolase</keyword>
<dbReference type="PROSITE" id="PS51204">
    <property type="entry name" value="HSA"/>
    <property type="match status" value="1"/>
</dbReference>
<feature type="compositionally biased region" description="Polar residues" evidence="8">
    <location>
        <begin position="3123"/>
        <end position="3138"/>
    </location>
</feature>
<dbReference type="Gene3D" id="3.40.50.10810">
    <property type="entry name" value="Tandem AAA-ATPase domain"/>
    <property type="match status" value="1"/>
</dbReference>
<feature type="compositionally biased region" description="Polar residues" evidence="8">
    <location>
        <begin position="3466"/>
        <end position="3476"/>
    </location>
</feature>
<feature type="compositionally biased region" description="Polar residues" evidence="8">
    <location>
        <begin position="2124"/>
        <end position="2133"/>
    </location>
</feature>
<proteinExistence type="predicted"/>
<dbReference type="InterPro" id="IPR029295">
    <property type="entry name" value="SnAC"/>
</dbReference>
<feature type="compositionally biased region" description="Basic and acidic residues" evidence="8">
    <location>
        <begin position="2146"/>
        <end position="2160"/>
    </location>
</feature>
<feature type="region of interest" description="Disordered" evidence="8">
    <location>
        <begin position="3174"/>
        <end position="3229"/>
    </location>
</feature>
<dbReference type="CDD" id="cd17996">
    <property type="entry name" value="DEXHc_SMARCA2_SMARCA4"/>
    <property type="match status" value="1"/>
</dbReference>
<feature type="compositionally biased region" description="Basic and acidic residues" evidence="8">
    <location>
        <begin position="172"/>
        <end position="189"/>
    </location>
</feature>
<dbReference type="PROSITE" id="PS51194">
    <property type="entry name" value="HELICASE_CTER"/>
    <property type="match status" value="1"/>
</dbReference>
<feature type="compositionally biased region" description="Low complexity" evidence="8">
    <location>
        <begin position="3366"/>
        <end position="3376"/>
    </location>
</feature>
<organism evidence="12 13">
    <name type="scientific">Rhododendron williamsianum</name>
    <dbReference type="NCBI Taxonomy" id="262921"/>
    <lineage>
        <taxon>Eukaryota</taxon>
        <taxon>Viridiplantae</taxon>
        <taxon>Streptophyta</taxon>
        <taxon>Embryophyta</taxon>
        <taxon>Tracheophyta</taxon>
        <taxon>Spermatophyta</taxon>
        <taxon>Magnoliopsida</taxon>
        <taxon>eudicotyledons</taxon>
        <taxon>Gunneridae</taxon>
        <taxon>Pentapetalae</taxon>
        <taxon>asterids</taxon>
        <taxon>Ericales</taxon>
        <taxon>Ericaceae</taxon>
        <taxon>Ericoideae</taxon>
        <taxon>Rhodoreae</taxon>
        <taxon>Rhododendron</taxon>
    </lineage>
</organism>
<dbReference type="EMBL" id="QEFC01000909">
    <property type="protein sequence ID" value="KAE9462262.1"/>
    <property type="molecule type" value="Genomic_DNA"/>
</dbReference>
<feature type="compositionally biased region" description="Basic and acidic residues" evidence="8">
    <location>
        <begin position="2857"/>
        <end position="2875"/>
    </location>
</feature>
<evidence type="ECO:0000259" key="11">
    <source>
        <dbReference type="PROSITE" id="PS51204"/>
    </source>
</evidence>
<feature type="compositionally biased region" description="Polar residues" evidence="8">
    <location>
        <begin position="2908"/>
        <end position="2917"/>
    </location>
</feature>
<feature type="compositionally biased region" description="Polar residues" evidence="8">
    <location>
        <begin position="3005"/>
        <end position="3020"/>
    </location>
</feature>
<evidence type="ECO:0000256" key="1">
    <source>
        <dbReference type="ARBA" id="ARBA00004123"/>
    </source>
</evidence>
<feature type="region of interest" description="Disordered" evidence="8">
    <location>
        <begin position="319"/>
        <end position="340"/>
    </location>
</feature>
<evidence type="ECO:0000313" key="12">
    <source>
        <dbReference type="EMBL" id="KAE9462262.1"/>
    </source>
</evidence>
<dbReference type="SUPFAM" id="SSF52540">
    <property type="entry name" value="P-loop containing nucleoside triphosphate hydrolases"/>
    <property type="match status" value="2"/>
</dbReference>
<dbReference type="GO" id="GO:0016787">
    <property type="term" value="F:hydrolase activity"/>
    <property type="evidence" value="ECO:0007669"/>
    <property type="project" value="UniProtKB-KW"/>
</dbReference>
<feature type="compositionally biased region" description="Low complexity" evidence="8">
    <location>
        <begin position="1865"/>
        <end position="1874"/>
    </location>
</feature>
<dbReference type="InterPro" id="IPR014012">
    <property type="entry name" value="HSA_dom"/>
</dbReference>
<feature type="region of interest" description="Disordered" evidence="8">
    <location>
        <begin position="3305"/>
        <end position="3324"/>
    </location>
</feature>
<dbReference type="InterPro" id="IPR038718">
    <property type="entry name" value="SNF2-like_sf"/>
</dbReference>
<feature type="compositionally biased region" description="Polar residues" evidence="8">
    <location>
        <begin position="3385"/>
        <end position="3395"/>
    </location>
</feature>
<accession>A0A6A4LYJ4</accession>
<feature type="compositionally biased region" description="Polar residues" evidence="8">
    <location>
        <begin position="3527"/>
        <end position="3539"/>
    </location>
</feature>
<feature type="region of interest" description="Disordered" evidence="8">
    <location>
        <begin position="2053"/>
        <end position="2205"/>
    </location>
</feature>
<feature type="region of interest" description="Disordered" evidence="8">
    <location>
        <begin position="1768"/>
        <end position="1800"/>
    </location>
</feature>
<feature type="compositionally biased region" description="Polar residues" evidence="8">
    <location>
        <begin position="3247"/>
        <end position="3259"/>
    </location>
</feature>
<feature type="compositionally biased region" description="Basic and acidic residues" evidence="8">
    <location>
        <begin position="2981"/>
        <end position="3003"/>
    </location>
</feature>
<feature type="compositionally biased region" description="Polar residues" evidence="8">
    <location>
        <begin position="2960"/>
        <end position="2978"/>
    </location>
</feature>
<dbReference type="SMART" id="SM01314">
    <property type="entry name" value="SnAC"/>
    <property type="match status" value="1"/>
</dbReference>
<feature type="compositionally biased region" description="Polar residues" evidence="8">
    <location>
        <begin position="3507"/>
        <end position="3517"/>
    </location>
</feature>
<evidence type="ECO:0000256" key="5">
    <source>
        <dbReference type="ARBA" id="ARBA00022840"/>
    </source>
</evidence>
<dbReference type="GO" id="GO:0004386">
    <property type="term" value="F:helicase activity"/>
    <property type="evidence" value="ECO:0007669"/>
    <property type="project" value="UniProtKB-KW"/>
</dbReference>
<feature type="compositionally biased region" description="Low complexity" evidence="8">
    <location>
        <begin position="3581"/>
        <end position="3591"/>
    </location>
</feature>
<feature type="compositionally biased region" description="Basic residues" evidence="8">
    <location>
        <begin position="2086"/>
        <end position="2096"/>
    </location>
</feature>
<evidence type="ECO:0000256" key="8">
    <source>
        <dbReference type="SAM" id="MobiDB-lite"/>
    </source>
</evidence>
<feature type="region of interest" description="Disordered" evidence="8">
    <location>
        <begin position="2832"/>
        <end position="2917"/>
    </location>
</feature>
<protein>
    <recommendedName>
        <fullName evidence="14">Chromatin structure-remodeling complex protein SYD</fullName>
    </recommendedName>
</protein>
<evidence type="ECO:0000256" key="7">
    <source>
        <dbReference type="SAM" id="Coils"/>
    </source>
</evidence>
<dbReference type="SMART" id="SM00490">
    <property type="entry name" value="HELICc"/>
    <property type="match status" value="1"/>
</dbReference>
<feature type="domain" description="HSA" evidence="11">
    <location>
        <begin position="847"/>
        <end position="919"/>
    </location>
</feature>
<dbReference type="InterPro" id="IPR014001">
    <property type="entry name" value="Helicase_ATP-bd"/>
</dbReference>
<evidence type="ECO:0000256" key="6">
    <source>
        <dbReference type="ARBA" id="ARBA00023242"/>
    </source>
</evidence>
<dbReference type="InterPro" id="IPR000330">
    <property type="entry name" value="SNF2_N"/>
</dbReference>
<feature type="region of interest" description="Disordered" evidence="8">
    <location>
        <begin position="84"/>
        <end position="215"/>
    </location>
</feature>
<feature type="region of interest" description="Disordered" evidence="8">
    <location>
        <begin position="2718"/>
        <end position="2742"/>
    </location>
</feature>
<dbReference type="GO" id="GO:0042393">
    <property type="term" value="F:histone binding"/>
    <property type="evidence" value="ECO:0007669"/>
    <property type="project" value="InterPro"/>
</dbReference>
<feature type="compositionally biased region" description="Polar residues" evidence="8">
    <location>
        <begin position="91"/>
        <end position="113"/>
    </location>
</feature>
<evidence type="ECO:0000259" key="10">
    <source>
        <dbReference type="PROSITE" id="PS51194"/>
    </source>
</evidence>
<dbReference type="CDD" id="cd18793">
    <property type="entry name" value="SF2_C_SNF"/>
    <property type="match status" value="1"/>
</dbReference>
<feature type="compositionally biased region" description="Polar residues" evidence="8">
    <location>
        <begin position="3405"/>
        <end position="3415"/>
    </location>
</feature>
<keyword evidence="6" id="KW-0539">Nucleus</keyword>
<feature type="region of interest" description="Disordered" evidence="8">
    <location>
        <begin position="3245"/>
        <end position="3267"/>
    </location>
</feature>
<gene>
    <name evidence="12" type="ORF">C3L33_05830</name>
</gene>
<dbReference type="InterPro" id="IPR027417">
    <property type="entry name" value="P-loop_NTPase"/>
</dbReference>
<comment type="caution">
    <text evidence="12">The sequence shown here is derived from an EMBL/GenBank/DDBJ whole genome shotgun (WGS) entry which is preliminary data.</text>
</comment>
<feature type="compositionally biased region" description="Polar residues" evidence="8">
    <location>
        <begin position="3062"/>
        <end position="3077"/>
    </location>
</feature>
<keyword evidence="2" id="KW-0547">Nucleotide-binding</keyword>
<feature type="compositionally biased region" description="Low complexity" evidence="8">
    <location>
        <begin position="3427"/>
        <end position="3437"/>
    </location>
</feature>
<feature type="non-terminal residue" evidence="12">
    <location>
        <position position="1"/>
    </location>
</feature>
<feature type="compositionally biased region" description="Basic and acidic residues" evidence="8">
    <location>
        <begin position="3024"/>
        <end position="3041"/>
    </location>
</feature>
<feature type="compositionally biased region" description="Low complexity" evidence="8">
    <location>
        <begin position="3488"/>
        <end position="3498"/>
    </location>
</feature>
<evidence type="ECO:0008006" key="14">
    <source>
        <dbReference type="Google" id="ProtNLM"/>
    </source>
</evidence>
<feature type="compositionally biased region" description="Polar residues" evidence="8">
    <location>
        <begin position="3446"/>
        <end position="3456"/>
    </location>
</feature>
<feature type="compositionally biased region" description="Basic and acidic residues" evidence="8">
    <location>
        <begin position="2721"/>
        <end position="2737"/>
    </location>
</feature>
<feature type="coiled-coil region" evidence="7">
    <location>
        <begin position="941"/>
        <end position="968"/>
    </location>
</feature>
<sequence>QEMAAPPNNVELEAAKFLHKLIQESKDEPKKLATKLYVFVDSWYFCFSYSPSFSFNLLLHLRAMETVINEHGLDIDALKSSRGPLTGGTNMGDSSSAQFAGSSQTAAMVNDSKSGMAEYERTNPQASSRPPVGPSAAGHDIYQGSISHPGSKSFDHESPSSYDTKSANSQSQERHDPALDKPNQDDSKKASSKRKRADSSSTTEPHIENSQQLDNINLNARKGKMANKVEPPRSLPVRGSEHSQFNMVQGSGQMEHIPPLPTSMRSTNLASSMQQTANPKYREEIEVSSAHSALALQQGGSRLSPHDILNSRALWSQNRTGSSLENTQVPRFPSNTVSGNSTAEMFMHQSIASLGSGASVHGASPGSSGSFPLVEPGVSNPGNNIEMNMHRGAAPRDTGKSPIFQATGVSNMPFKEQHLKQLRAQCLVFLAFRNRMMPKKLHLEIALGNFSPKEGKYDLNLFQVSHDLLGITNGTADGPSKEMIDNRGTELSINDQSNIPEGTMLFGRQNDLRESEIVRHGTSSTGLLPEAILLKDSKGPNTIQEMEESKEFLPIGSQPDSSSARTLAVSYDKDHLDKGQAGITNKAYSVEGVSKQMKLEMVPLESMSHRKDTGPSQSQIPADCNIQQNQNADSHLTSFTLSDDRKPISGMEAEQQMMVPLKDANVLVKNVFEGSKYVSEDAARISDIQRRSIPNGSKAVVVDDTWKNGSPTVVKTRQVEQGFSLGTDLSPAPKYTTSEKWIMEQQKRKLVIEQNWALKQKKTEQRIAACSEKLKENVSSSEDISAKTKSVIELKKLQLLELQRRLRSDILNDFFKPISTDMERLKSVKKTRIGRRSKLIERYEQRQKEERQNRIRVRQKEFFSEIELHRERVDDAFKMKRERWKGFNKYVREFHKRKERFHREKIDRIQREKINLLKINDVEGYLRMVQDAKSDRVKQLLKETEKYLQKLGSKLRDAKATARQFETDVEDNRAASVVDNTEFGVENEDEADQAKASYIYAHYLESNEKYYLMAHSIKESIMEQPSCLVGGKLREYQMNGLRWLLSLYNNHLNGILADEMGLGKTVQVISLICYLMETKNDRGPFLVVVPSSVLPGWETEINFWAPSINRIVYSGTPEERRRLFKERIVQQKFNVLLTTYEYLMNKHDRPKLSKVHWHYIIIDEGHRIKNASCKLNADLKHYQSSHRLLLTGTPLQNNLEELWALLNFLLPNIFNSSEDFSQWFNKPFESNGDNSADQALLSEEENLLIINRLHQVLRPFVLRRLKHKVENQLPEKIERLVRCEASSYQKLLMKRVEDNLGAIGTSKVHSFFLLLPVSLARSVHNSVMELRNICNHPYLSQLHVEEACSISVHDFVPEHYLPNVVRICGKLEMLDRLLPKLKATDHRVWTCLHMFYAKPKLISCQILCPALCFRDADVAGVDCLFVSQVLFFSTMTRLLDVMEDYLCWKQYRYLRLDGHTSGGDRGALIDQFNQPGSPFFIFLLSIRAGGVGVNLQAADTVIIFDTDWNPQVDLQAQARAHRIGQKKDVLVLRLETVQTVEEQVRAAAEHKLGVANQSITAGFFDNNTSAEDRREYLESLLRECKKEEAAPVLDDDSLNDLIARSESEIDIFEAIDRQRLEEEMAMWKNLLLGQGKNGSEPIPPLPSRLLTDEELKPFYEAIKTYEASNARVASDVGANVGAKRKSGGLGATETFAYMKIVRSYEEQWTEEEFEKLCQAESPESPKPKEEVIERNSPIVSSGSVLFAAKTEVLFAAKTEVPEPLPVVSPQAPIELPPVQQTKEVTPPSKRGRGRPKRVKPEISPPAAVLLPALSRPVSIFPAAPAPVPNPLPNTATVQSVTGTIPQFGVWIAPSSESKPPPPSTSPEVQSTSTPPSAPAPLQVKGQNRKTRRGKNQASLPPVVQAFPAPSGTGNTEMIIKRETVSSFPTASCLDSSSSSSTAKNMSVEQGSVSHSVLPASTETVGTKSGSEVLPVSDAIPVLIGSTRTAKTKVVSEVQPGSSNLMVPASVQTVRAEVVSEVQTVSINPMVPVPVSFSASSIATGVAETMPHFGVGIGPSSQPNAPSTYNAIGSQSINPSPPVPKQPKGRGRGRGRKPQSEVEAPLRRGRRRGSVAPVGEDPNSNERPQSQPQVSLGRKSIGTRRKRENEALERTDVKAQEKGPLPASGNSAILSDKNDSQKVDLKTQEMKEPLPEKAIVSESKVAGSKSLEAKAVSSILETAGAVFNSAVASEPMVREVATKIDAGLSVDGVDSGDLVDKNSTLKTEVKGTSAVPLSADPLVDTTCDKPPSPDASVLETAASVLDLKMDKCEDQSGKGDVKEQKMVGSSPDDVVVSETVETNNLQGGKVSASSTLETNVPVVEPVTEETQKEVDAEAQEINDPILQEAADSDSEAREPEAKINVGLFENVDNLRDPVKEDLIVESSVEGTSAVPLDVDPVDVVSCERSLSLETKINAGSFENVDNLRDPVKEDSIVETSVEGTSVVPLDVDPVDVVPCERSLALESRIDAGSFENVNNPRDPIKEESIVETCVEGTSAVPLDVDPLEVVPCERSLALDASVLETEVSVLSSKLDTFVDKSGKEDTKVQDMLCPVRDDAAVSEPGERESLEEKQFSTLSRLEPEAPGVDTEVEKAEMDVDAEALERHDSPEACEPKAMLEVVPSQTLADSTDLVEEKSVVEDNVDCTSVVNAEPLDDMPCDEPPAPGLLVLESTASVSDLPMHCDDQSGKEDAKEQEIRGPIQDNVVVAEEKKFVTWSTLEKSAPVDSGTEMIEKNFVVEAQESSDPVLQDAFISNPKLSETETNIDAGSFETVADPEDLVEENLIVGTNVEGTSDVPESVEPSDDMPCEKPPAVDASHLDECEEKGMEEAEEQKLEGPLVDEAIVPEVGVAGTKGLEQDGPGVDPETGKTSKIVNAEAQESNNPILVETVVLKPEGCKPESKLESLCAENAADPRDVSKENSTGPSENVPHENQSGNEDMTLDKRIDSESASNEDRILEERTPICETSSPREIPETQLNAGCSEDVRDSEQPITEERKDEVQDNGLVLEPVVTEDQSLEGEASTQEIQLNVGSSGNVGDSDLDVTMGQYEDQSGSEDMIHDKQIDSESASNEDLILEERTPICETSSPREIPETQLNADGSEDVRDSEQPITEEMKDDVQDNGLVLEAVVTEDQSLEGEASTQEIQLNVGSSGNVGDSEPVIEEKKDSVLEQGLVLEPTATENRGLGEKPSFLATLSPVVDPLLESPATQLNAGSSENIGDSEPTAEERIDTVLNKRLVSEPVATENQSLEEKASDLETNSLVVNPHENPETQLNVGSSEIVGDSEQLCKDEPITRTHMEVEPVVPLHPISNDDVPQKEPVNPDVSLPSSPLGSSSIQMNAALEENTSNLVTNSPVVDPHEKPETQLNVGSSATDVPQKEPVNPDVSLPSSPLGSSSIQMNAALEENTSNLVTNSPVVDPHEKPETQLNVGSSATDVPQKEPVNPDVSLPSSPLGSSSIQMNAALEENTSNLVTNSPVVDPHEKPETQLNFGSSATVGDSEQLRKDEPITGTHMEVDPVVPLHPISIDDVPKNEPINPDVSLPSSPLGSSSIQMDAALETEVAKESPSTEDSKAV</sequence>
<feature type="compositionally biased region" description="Low complexity" evidence="8">
    <location>
        <begin position="2354"/>
        <end position="2364"/>
    </location>
</feature>
<dbReference type="Pfam" id="PF00271">
    <property type="entry name" value="Helicase_C"/>
    <property type="match status" value="1"/>
</dbReference>
<feature type="region of interest" description="Disordered" evidence="8">
    <location>
        <begin position="1851"/>
        <end position="1914"/>
    </location>
</feature>
<feature type="region of interest" description="Disordered" evidence="8">
    <location>
        <begin position="2940"/>
        <end position="3148"/>
    </location>
</feature>
<feature type="compositionally biased region" description="Basic and acidic residues" evidence="8">
    <location>
        <begin position="2175"/>
        <end position="2194"/>
    </location>
</feature>
<dbReference type="Proteomes" id="UP000428333">
    <property type="component" value="Linkage Group LG04"/>
</dbReference>
<feature type="compositionally biased region" description="Polar residues" evidence="8">
    <location>
        <begin position="1941"/>
        <end position="1968"/>
    </location>
</feature>
<dbReference type="PROSITE" id="PS51192">
    <property type="entry name" value="HELICASE_ATP_BIND_1"/>
    <property type="match status" value="1"/>
</dbReference>
<dbReference type="Gene3D" id="3.40.50.300">
    <property type="entry name" value="P-loop containing nucleotide triphosphate hydrolases"/>
    <property type="match status" value="1"/>
</dbReference>
<keyword evidence="7" id="KW-0175">Coiled coil</keyword>
<feature type="compositionally biased region" description="Polar residues" evidence="8">
    <location>
        <begin position="3180"/>
        <end position="3195"/>
    </location>
</feature>
<keyword evidence="4" id="KW-0347">Helicase</keyword>
<dbReference type="GO" id="GO:0005634">
    <property type="term" value="C:nucleus"/>
    <property type="evidence" value="ECO:0007669"/>
    <property type="project" value="UniProtKB-SubCell"/>
</dbReference>
<evidence type="ECO:0000256" key="2">
    <source>
        <dbReference type="ARBA" id="ARBA00022741"/>
    </source>
</evidence>
<evidence type="ECO:0000313" key="13">
    <source>
        <dbReference type="Proteomes" id="UP000428333"/>
    </source>
</evidence>
<feature type="compositionally biased region" description="Polar residues" evidence="8">
    <location>
        <begin position="2338"/>
        <end position="2353"/>
    </location>
</feature>
<feature type="region of interest" description="Disordered" evidence="8">
    <location>
        <begin position="2311"/>
        <end position="2381"/>
    </location>
</feature>
<feature type="domain" description="Helicase C-terminal" evidence="10">
    <location>
        <begin position="1420"/>
        <end position="1560"/>
    </location>
</feature>
<evidence type="ECO:0000256" key="3">
    <source>
        <dbReference type="ARBA" id="ARBA00022801"/>
    </source>
</evidence>
<comment type="subcellular location">
    <subcellularLocation>
        <location evidence="1">Nucleus</location>
    </subcellularLocation>
</comment>
<feature type="compositionally biased region" description="Basic and acidic residues" evidence="8">
    <location>
        <begin position="2311"/>
        <end position="2324"/>
    </location>
</feature>
<evidence type="ECO:0000256" key="4">
    <source>
        <dbReference type="ARBA" id="ARBA00022806"/>
    </source>
</evidence>
<feature type="compositionally biased region" description="Polar residues" evidence="8">
    <location>
        <begin position="2058"/>
        <end position="2077"/>
    </location>
</feature>